<gene>
    <name evidence="9" type="ORF">D5H75_33655</name>
</gene>
<feature type="transmembrane region" description="Helical" evidence="7">
    <location>
        <begin position="225"/>
        <end position="241"/>
    </location>
</feature>
<dbReference type="GO" id="GO:0022857">
    <property type="term" value="F:transmembrane transporter activity"/>
    <property type="evidence" value="ECO:0007669"/>
    <property type="project" value="InterPro"/>
</dbReference>
<dbReference type="OrthoDB" id="3870929at2"/>
<keyword evidence="2" id="KW-0813">Transport</keyword>
<feature type="transmembrane region" description="Helical" evidence="7">
    <location>
        <begin position="114"/>
        <end position="132"/>
    </location>
</feature>
<dbReference type="AlphaFoldDB" id="A0A3A4A2K0"/>
<dbReference type="Gene3D" id="1.20.1720.10">
    <property type="entry name" value="Multidrug resistance protein D"/>
    <property type="match status" value="1"/>
</dbReference>
<keyword evidence="6 7" id="KW-0472">Membrane</keyword>
<evidence type="ECO:0000256" key="7">
    <source>
        <dbReference type="SAM" id="Phobius"/>
    </source>
</evidence>
<feature type="transmembrane region" description="Helical" evidence="7">
    <location>
        <begin position="12"/>
        <end position="38"/>
    </location>
</feature>
<accession>A0A3A4A2K0</accession>
<feature type="transmembrane region" description="Helical" evidence="7">
    <location>
        <begin position="169"/>
        <end position="191"/>
    </location>
</feature>
<protein>
    <submittedName>
        <fullName evidence="9">MFS transporter</fullName>
    </submittedName>
</protein>
<dbReference type="PANTHER" id="PTHR42718:SF46">
    <property type="entry name" value="BLR6921 PROTEIN"/>
    <property type="match status" value="1"/>
</dbReference>
<dbReference type="EMBL" id="QZEY01000020">
    <property type="protein sequence ID" value="RJL22936.1"/>
    <property type="molecule type" value="Genomic_DNA"/>
</dbReference>
<dbReference type="InterPro" id="IPR036259">
    <property type="entry name" value="MFS_trans_sf"/>
</dbReference>
<keyword evidence="5 7" id="KW-1133">Transmembrane helix</keyword>
<evidence type="ECO:0000313" key="10">
    <source>
        <dbReference type="Proteomes" id="UP000265768"/>
    </source>
</evidence>
<feature type="transmembrane region" description="Helical" evidence="7">
    <location>
        <begin position="390"/>
        <end position="412"/>
    </location>
</feature>
<comment type="subcellular location">
    <subcellularLocation>
        <location evidence="1">Cell membrane</location>
        <topology evidence="1">Multi-pass membrane protein</topology>
    </subcellularLocation>
</comment>
<dbReference type="PANTHER" id="PTHR42718">
    <property type="entry name" value="MAJOR FACILITATOR SUPERFAMILY MULTIDRUG TRANSPORTER MFSC"/>
    <property type="match status" value="1"/>
</dbReference>
<evidence type="ECO:0000256" key="5">
    <source>
        <dbReference type="ARBA" id="ARBA00022989"/>
    </source>
</evidence>
<keyword evidence="3" id="KW-1003">Cell membrane</keyword>
<dbReference type="Proteomes" id="UP000265768">
    <property type="component" value="Unassembled WGS sequence"/>
</dbReference>
<feature type="transmembrane region" description="Helical" evidence="7">
    <location>
        <begin position="262"/>
        <end position="284"/>
    </location>
</feature>
<organism evidence="9 10">
    <name type="scientific">Bailinhaonella thermotolerans</name>
    <dbReference type="NCBI Taxonomy" id="1070861"/>
    <lineage>
        <taxon>Bacteria</taxon>
        <taxon>Bacillati</taxon>
        <taxon>Actinomycetota</taxon>
        <taxon>Actinomycetes</taxon>
        <taxon>Streptosporangiales</taxon>
        <taxon>Streptosporangiaceae</taxon>
        <taxon>Bailinhaonella</taxon>
    </lineage>
</organism>
<feature type="transmembrane region" description="Helical" evidence="7">
    <location>
        <begin position="321"/>
        <end position="342"/>
    </location>
</feature>
<keyword evidence="10" id="KW-1185">Reference proteome</keyword>
<reference evidence="9 10" key="1">
    <citation type="submission" date="2018-09" db="EMBL/GenBank/DDBJ databases">
        <title>YIM 75507 draft genome.</title>
        <authorList>
            <person name="Tang S."/>
            <person name="Feng Y."/>
        </authorList>
    </citation>
    <scope>NUCLEOTIDE SEQUENCE [LARGE SCALE GENOMIC DNA]</scope>
    <source>
        <strain evidence="9 10">YIM 75507</strain>
    </source>
</reference>
<dbReference type="InterPro" id="IPR011701">
    <property type="entry name" value="MFS"/>
</dbReference>
<feature type="transmembrane region" description="Helical" evidence="7">
    <location>
        <begin position="418"/>
        <end position="438"/>
    </location>
</feature>
<dbReference type="InterPro" id="IPR020846">
    <property type="entry name" value="MFS_dom"/>
</dbReference>
<name>A0A3A4A2K0_9ACTN</name>
<evidence type="ECO:0000256" key="1">
    <source>
        <dbReference type="ARBA" id="ARBA00004651"/>
    </source>
</evidence>
<feature type="transmembrane region" description="Helical" evidence="7">
    <location>
        <begin position="82"/>
        <end position="108"/>
    </location>
</feature>
<feature type="transmembrane region" description="Helical" evidence="7">
    <location>
        <begin position="144"/>
        <end position="163"/>
    </location>
</feature>
<feature type="transmembrane region" description="Helical" evidence="7">
    <location>
        <begin position="354"/>
        <end position="378"/>
    </location>
</feature>
<dbReference type="GO" id="GO:0005886">
    <property type="term" value="C:plasma membrane"/>
    <property type="evidence" value="ECO:0007669"/>
    <property type="project" value="UniProtKB-SubCell"/>
</dbReference>
<evidence type="ECO:0000256" key="3">
    <source>
        <dbReference type="ARBA" id="ARBA00022475"/>
    </source>
</evidence>
<feature type="domain" description="Major facilitator superfamily (MFS) profile" evidence="8">
    <location>
        <begin position="16"/>
        <end position="442"/>
    </location>
</feature>
<evidence type="ECO:0000256" key="4">
    <source>
        <dbReference type="ARBA" id="ARBA00022692"/>
    </source>
</evidence>
<keyword evidence="4 7" id="KW-0812">Transmembrane</keyword>
<dbReference type="Pfam" id="PF07690">
    <property type="entry name" value="MFS_1"/>
    <property type="match status" value="1"/>
</dbReference>
<comment type="caution">
    <text evidence="9">The sequence shown here is derived from an EMBL/GenBank/DDBJ whole genome shotgun (WGS) entry which is preliminary data.</text>
</comment>
<dbReference type="RefSeq" id="WP_119930634.1">
    <property type="nucleotide sequence ID" value="NZ_QZEY01000020.1"/>
</dbReference>
<sequence length="444" mass="44873">MSSASLSPPPTRAWTPLAVLATAQFLVVLSTSIVNVALPRIRAGLGLDPAGLSWAVNAYVLAFGALLLLGGRSGDVYGPRRVFLLGAALFAASSLGAALANGLLTLVVARAAQGVGAALLAPTALAMTLTLFPDGPRRGTALGVWGAVSGVGGAAGVLLGGLLSDAYGWRSVFAVMVPAAVAVLVATWRLLPADRPRGGRLDLPGALTVTLGLTALTYGLSGDSWPALAAGVLLLGLFVRLQRRSAHPLVPARIFRVGSVTAANVLMASLGAVWLGLFFFLPLYQQRVLGFTPVEAGLTQLPLALTITLASWAAPRLTRRLSGRAVLTCGLLLLTAGLAWLARAPADGAFLTDLLGPSLLIGAGLGAAFVQLTTLSAAGVPAADIGLAGGLINATRQIGGAIGLAALTALSLTGGYRGTFVAAALIALSTALIALMTIRKDALR</sequence>
<evidence type="ECO:0000256" key="6">
    <source>
        <dbReference type="ARBA" id="ARBA00023136"/>
    </source>
</evidence>
<feature type="transmembrane region" description="Helical" evidence="7">
    <location>
        <begin position="50"/>
        <end position="70"/>
    </location>
</feature>
<dbReference type="CDD" id="cd17321">
    <property type="entry name" value="MFS_MMR_MDR_like"/>
    <property type="match status" value="1"/>
</dbReference>
<evidence type="ECO:0000256" key="2">
    <source>
        <dbReference type="ARBA" id="ARBA00022448"/>
    </source>
</evidence>
<dbReference type="SUPFAM" id="SSF103473">
    <property type="entry name" value="MFS general substrate transporter"/>
    <property type="match status" value="1"/>
</dbReference>
<feature type="transmembrane region" description="Helical" evidence="7">
    <location>
        <begin position="296"/>
        <end position="314"/>
    </location>
</feature>
<evidence type="ECO:0000313" key="9">
    <source>
        <dbReference type="EMBL" id="RJL22936.1"/>
    </source>
</evidence>
<dbReference type="PROSITE" id="PS50850">
    <property type="entry name" value="MFS"/>
    <property type="match status" value="1"/>
</dbReference>
<dbReference type="Gene3D" id="1.20.1250.20">
    <property type="entry name" value="MFS general substrate transporter like domains"/>
    <property type="match status" value="1"/>
</dbReference>
<proteinExistence type="predicted"/>
<evidence type="ECO:0000259" key="8">
    <source>
        <dbReference type="PROSITE" id="PS50850"/>
    </source>
</evidence>